<dbReference type="EMBL" id="CAJHNH020008510">
    <property type="protein sequence ID" value="CAG5136256.1"/>
    <property type="molecule type" value="Genomic_DNA"/>
</dbReference>
<dbReference type="InterPro" id="IPR016186">
    <property type="entry name" value="C-type_lectin-like/link_sf"/>
</dbReference>
<evidence type="ECO:0000256" key="2">
    <source>
        <dbReference type="SAM" id="SignalP"/>
    </source>
</evidence>
<dbReference type="SMART" id="SM00034">
    <property type="entry name" value="CLECT"/>
    <property type="match status" value="1"/>
</dbReference>
<organism evidence="4 5">
    <name type="scientific">Candidula unifasciata</name>
    <dbReference type="NCBI Taxonomy" id="100452"/>
    <lineage>
        <taxon>Eukaryota</taxon>
        <taxon>Metazoa</taxon>
        <taxon>Spiralia</taxon>
        <taxon>Lophotrochozoa</taxon>
        <taxon>Mollusca</taxon>
        <taxon>Gastropoda</taxon>
        <taxon>Heterobranchia</taxon>
        <taxon>Euthyneura</taxon>
        <taxon>Panpulmonata</taxon>
        <taxon>Eupulmonata</taxon>
        <taxon>Stylommatophora</taxon>
        <taxon>Helicina</taxon>
        <taxon>Helicoidea</taxon>
        <taxon>Geomitridae</taxon>
        <taxon>Candidula</taxon>
    </lineage>
</organism>
<protein>
    <recommendedName>
        <fullName evidence="3">C-type lectin domain-containing protein</fullName>
    </recommendedName>
</protein>
<keyword evidence="5" id="KW-1185">Reference proteome</keyword>
<dbReference type="AlphaFoldDB" id="A0A8S4AB98"/>
<feature type="domain" description="C-type lectin" evidence="3">
    <location>
        <begin position="31"/>
        <end position="149"/>
    </location>
</feature>
<dbReference type="OrthoDB" id="6339209at2759"/>
<accession>A0A8S4AB98</accession>
<proteinExistence type="predicted"/>
<dbReference type="InterPro" id="IPR001304">
    <property type="entry name" value="C-type_lectin-like"/>
</dbReference>
<dbReference type="Pfam" id="PF00059">
    <property type="entry name" value="Lectin_C"/>
    <property type="match status" value="1"/>
</dbReference>
<evidence type="ECO:0000313" key="4">
    <source>
        <dbReference type="EMBL" id="CAG5136256.1"/>
    </source>
</evidence>
<dbReference type="Proteomes" id="UP000678393">
    <property type="component" value="Unassembled WGS sequence"/>
</dbReference>
<dbReference type="InterPro" id="IPR018378">
    <property type="entry name" value="C-type_lectin_CS"/>
</dbReference>
<keyword evidence="2" id="KW-0732">Signal</keyword>
<gene>
    <name evidence="4" type="ORF">CUNI_LOCUS21814</name>
</gene>
<dbReference type="CDD" id="cd00037">
    <property type="entry name" value="CLECT"/>
    <property type="match status" value="1"/>
</dbReference>
<dbReference type="InterPro" id="IPR016187">
    <property type="entry name" value="CTDL_fold"/>
</dbReference>
<dbReference type="SUPFAM" id="SSF56436">
    <property type="entry name" value="C-type lectin-like"/>
    <property type="match status" value="1"/>
</dbReference>
<dbReference type="PROSITE" id="PS51257">
    <property type="entry name" value="PROKAR_LIPOPROTEIN"/>
    <property type="match status" value="1"/>
</dbReference>
<dbReference type="PANTHER" id="PTHR22803">
    <property type="entry name" value="MANNOSE, PHOSPHOLIPASE, LECTIN RECEPTOR RELATED"/>
    <property type="match status" value="1"/>
</dbReference>
<dbReference type="PROSITE" id="PS00615">
    <property type="entry name" value="C_TYPE_LECTIN_1"/>
    <property type="match status" value="1"/>
</dbReference>
<evidence type="ECO:0000259" key="3">
    <source>
        <dbReference type="PROSITE" id="PS50041"/>
    </source>
</evidence>
<name>A0A8S4AB98_9EUPU</name>
<evidence type="ECO:0000313" key="5">
    <source>
        <dbReference type="Proteomes" id="UP000678393"/>
    </source>
</evidence>
<keyword evidence="1" id="KW-1015">Disulfide bond</keyword>
<dbReference type="Gene3D" id="3.10.100.10">
    <property type="entry name" value="Mannose-Binding Protein A, subunit A"/>
    <property type="match status" value="1"/>
</dbReference>
<evidence type="ECO:0000256" key="1">
    <source>
        <dbReference type="ARBA" id="ARBA00023157"/>
    </source>
</evidence>
<comment type="caution">
    <text evidence="4">The sequence shown here is derived from an EMBL/GenBank/DDBJ whole genome shotgun (WGS) entry which is preliminary data.</text>
</comment>
<dbReference type="PROSITE" id="PS50041">
    <property type="entry name" value="C_TYPE_LECTIN_2"/>
    <property type="match status" value="1"/>
</dbReference>
<sequence length="165" mass="18577">MRKMSQLTFFLFAALVSLGACQQCSQGWTYFQGRCYGYGNTATSWASAQVMCQSQGATLAEVSTTEENNFVSAIARTRKGTCVWLGATDIFREGDWKWTNRRDFSNFTNWSGGEPNNLNNVENCLNMFQRLNYRWNDENCNSNCNFICVGPANNHLSAAEVPISK</sequence>
<dbReference type="InterPro" id="IPR050111">
    <property type="entry name" value="C-type_lectin/snaclec_domain"/>
</dbReference>
<feature type="chain" id="PRO_5035923694" description="C-type lectin domain-containing protein" evidence="2">
    <location>
        <begin position="22"/>
        <end position="165"/>
    </location>
</feature>
<reference evidence="4" key="1">
    <citation type="submission" date="2021-04" db="EMBL/GenBank/DDBJ databases">
        <authorList>
            <consortium name="Molecular Ecology Group"/>
        </authorList>
    </citation>
    <scope>NUCLEOTIDE SEQUENCE</scope>
</reference>
<feature type="signal peptide" evidence="2">
    <location>
        <begin position="1"/>
        <end position="21"/>
    </location>
</feature>